<keyword evidence="1" id="KW-1133">Transmembrane helix</keyword>
<dbReference type="Proteomes" id="UP000186922">
    <property type="component" value="Unassembled WGS sequence"/>
</dbReference>
<protein>
    <submittedName>
        <fullName evidence="2">Uncharacterized protein</fullName>
    </submittedName>
</protein>
<keyword evidence="3" id="KW-1185">Reference proteome</keyword>
<gene>
    <name evidence="2" type="primary">RvY_06941</name>
    <name evidence="2" type="synonym">RvY_06941.1</name>
    <name evidence="2" type="ORF">RvY_06941-1</name>
</gene>
<comment type="caution">
    <text evidence="2">The sequence shown here is derived from an EMBL/GenBank/DDBJ whole genome shotgun (WGS) entry which is preliminary data.</text>
</comment>
<feature type="transmembrane region" description="Helical" evidence="1">
    <location>
        <begin position="265"/>
        <end position="288"/>
    </location>
</feature>
<feature type="transmembrane region" description="Helical" evidence="1">
    <location>
        <begin position="94"/>
        <end position="113"/>
    </location>
</feature>
<dbReference type="AlphaFoldDB" id="A0A1D1V9W8"/>
<proteinExistence type="predicted"/>
<reference evidence="2 3" key="1">
    <citation type="journal article" date="2016" name="Nat. Commun.">
        <title>Extremotolerant tardigrade genome and improved radiotolerance of human cultured cells by tardigrade-unique protein.</title>
        <authorList>
            <person name="Hashimoto T."/>
            <person name="Horikawa D.D."/>
            <person name="Saito Y."/>
            <person name="Kuwahara H."/>
            <person name="Kozuka-Hata H."/>
            <person name="Shin-I T."/>
            <person name="Minakuchi Y."/>
            <person name="Ohishi K."/>
            <person name="Motoyama A."/>
            <person name="Aizu T."/>
            <person name="Enomoto A."/>
            <person name="Kondo K."/>
            <person name="Tanaka S."/>
            <person name="Hara Y."/>
            <person name="Koshikawa S."/>
            <person name="Sagara H."/>
            <person name="Miura T."/>
            <person name="Yokobori S."/>
            <person name="Miyagawa K."/>
            <person name="Suzuki Y."/>
            <person name="Kubo T."/>
            <person name="Oyama M."/>
            <person name="Kohara Y."/>
            <person name="Fujiyama A."/>
            <person name="Arakawa K."/>
            <person name="Katayama T."/>
            <person name="Toyoda A."/>
            <person name="Kunieda T."/>
        </authorList>
    </citation>
    <scope>NUCLEOTIDE SEQUENCE [LARGE SCALE GENOMIC DNA]</scope>
    <source>
        <strain evidence="2 3">YOKOZUNA-1</strain>
    </source>
</reference>
<feature type="transmembrane region" description="Helical" evidence="1">
    <location>
        <begin position="201"/>
        <end position="221"/>
    </location>
</feature>
<keyword evidence="1" id="KW-0472">Membrane</keyword>
<accession>A0A1D1V9W8</accession>
<evidence type="ECO:0000256" key="1">
    <source>
        <dbReference type="SAM" id="Phobius"/>
    </source>
</evidence>
<feature type="transmembrane region" description="Helical" evidence="1">
    <location>
        <begin position="49"/>
        <end position="74"/>
    </location>
</feature>
<name>A0A1D1V9W8_RAMVA</name>
<feature type="transmembrane region" description="Helical" evidence="1">
    <location>
        <begin position="134"/>
        <end position="156"/>
    </location>
</feature>
<dbReference type="OrthoDB" id="10242924at2759"/>
<feature type="transmembrane region" description="Helical" evidence="1">
    <location>
        <begin position="310"/>
        <end position="330"/>
    </location>
</feature>
<feature type="transmembrane region" description="Helical" evidence="1">
    <location>
        <begin position="359"/>
        <end position="378"/>
    </location>
</feature>
<sequence length="441" mass="48723">MTAVFSETTVISSSSGFHLATARPLLYLARLTGQFPWSTSPSKLSCVRLILIVVYHLISVAYVAAQIFYLYVVIVPQVKSSANDSDGSSTLQAVLFYHHNLLALFCSLAMLVYCRKLISAVHEIDQVTRLFLTFWRKCLIIVLIILLCSALVLSLVCETLYGNVREAAIDVLVGYLSATWNMHGAYGLSWFFRVVPFINSLGVYLLQTAVIVVSFSVGLCLTKLSASSGVSSGFISADTRPPDPADVIGKLLETYGSLSRDYRMFAHAVSMLILALYLGDLIWILALIDRLIFGVRGTQFVTEWNQGGDWILLFLAGIFLVVRSVILVWVSDTAEAAVSKGEYLIYSSHLSSQSRLESVILLTSIKSSPIALSVGGIWPLNRLFLALVCLIVLVYTVILWQLSHLRPPLTLDFGPLNEKFIEQMTTLLGNLSIAVNCRFKQ</sequence>
<dbReference type="EMBL" id="BDGG01000003">
    <property type="protein sequence ID" value="GAU95298.1"/>
    <property type="molecule type" value="Genomic_DNA"/>
</dbReference>
<feature type="transmembrane region" description="Helical" evidence="1">
    <location>
        <begin position="384"/>
        <end position="402"/>
    </location>
</feature>
<evidence type="ECO:0000313" key="2">
    <source>
        <dbReference type="EMBL" id="GAU95298.1"/>
    </source>
</evidence>
<organism evidence="2 3">
    <name type="scientific">Ramazzottius varieornatus</name>
    <name type="common">Water bear</name>
    <name type="synonym">Tardigrade</name>
    <dbReference type="NCBI Taxonomy" id="947166"/>
    <lineage>
        <taxon>Eukaryota</taxon>
        <taxon>Metazoa</taxon>
        <taxon>Ecdysozoa</taxon>
        <taxon>Tardigrada</taxon>
        <taxon>Eutardigrada</taxon>
        <taxon>Parachela</taxon>
        <taxon>Hypsibioidea</taxon>
        <taxon>Ramazzottiidae</taxon>
        <taxon>Ramazzottius</taxon>
    </lineage>
</organism>
<evidence type="ECO:0000313" key="3">
    <source>
        <dbReference type="Proteomes" id="UP000186922"/>
    </source>
</evidence>
<keyword evidence="1" id="KW-0812">Transmembrane</keyword>